<accession>A0AAX4P3X3</accession>
<dbReference type="GO" id="GO:0016787">
    <property type="term" value="F:hydrolase activity"/>
    <property type="evidence" value="ECO:0007669"/>
    <property type="project" value="UniProtKB-KW"/>
</dbReference>
<evidence type="ECO:0000313" key="3">
    <source>
        <dbReference type="Proteomes" id="UP001472866"/>
    </source>
</evidence>
<dbReference type="Gene3D" id="3.40.50.1820">
    <property type="entry name" value="alpha/beta hydrolase"/>
    <property type="match status" value="1"/>
</dbReference>
<keyword evidence="2" id="KW-0378">Hydrolase</keyword>
<dbReference type="PANTHER" id="PTHR22946:SF0">
    <property type="entry name" value="DIENELACTONE HYDROLASE DOMAIN-CONTAINING PROTEIN"/>
    <property type="match status" value="1"/>
</dbReference>
<dbReference type="AlphaFoldDB" id="A0AAX4P3X3"/>
<dbReference type="Proteomes" id="UP001472866">
    <property type="component" value="Chromosome 03"/>
</dbReference>
<dbReference type="InterPro" id="IPR002925">
    <property type="entry name" value="Dienelactn_hydro"/>
</dbReference>
<dbReference type="SUPFAM" id="SSF53474">
    <property type="entry name" value="alpha/beta-Hydrolases"/>
    <property type="match status" value="1"/>
</dbReference>
<reference evidence="2 3" key="1">
    <citation type="submission" date="2024-03" db="EMBL/GenBank/DDBJ databases">
        <title>Complete genome sequence of the green alga Chloropicon roscoffensis RCC1871.</title>
        <authorList>
            <person name="Lemieux C."/>
            <person name="Pombert J.-F."/>
            <person name="Otis C."/>
            <person name="Turmel M."/>
        </authorList>
    </citation>
    <scope>NUCLEOTIDE SEQUENCE [LARGE SCALE GENOMIC DNA]</scope>
    <source>
        <strain evidence="2 3">RCC1871</strain>
    </source>
</reference>
<dbReference type="InterPro" id="IPR050261">
    <property type="entry name" value="FrsA_esterase"/>
</dbReference>
<dbReference type="Pfam" id="PF01738">
    <property type="entry name" value="DLH"/>
    <property type="match status" value="1"/>
</dbReference>
<feature type="domain" description="Dienelactone hydrolase" evidence="1">
    <location>
        <begin position="29"/>
        <end position="253"/>
    </location>
</feature>
<evidence type="ECO:0000259" key="1">
    <source>
        <dbReference type="Pfam" id="PF01738"/>
    </source>
</evidence>
<dbReference type="PANTHER" id="PTHR22946">
    <property type="entry name" value="DIENELACTONE HYDROLASE DOMAIN-CONTAINING PROTEIN-RELATED"/>
    <property type="match status" value="1"/>
</dbReference>
<gene>
    <name evidence="2" type="ORF">HKI87_03g26090</name>
</gene>
<sequence>MDSLLEDFNCADVVVQKLSHFHDGQELTGFVALPRRSEHSHHCVLVAHTAIGPQESFILDKASKLAKLGYVSFAVDLFGAGHLVFGDEKVEHNSRLKEDRRLLQSRMVSALEASLSIPNVTGQVAAIGYCFGGTAVLDLCRARPPGLFRGAVSLHGILDGGEKLDSVSLEGGPKILALNGSSDPYVTQADKAAFTAEMESKNARWRLHDFAECMHAFTRPDKTKEEDRRMGLYYDEDAATRSWEMVEAFLSEVFTRQE</sequence>
<evidence type="ECO:0000313" key="2">
    <source>
        <dbReference type="EMBL" id="WZN61075.1"/>
    </source>
</evidence>
<dbReference type="InterPro" id="IPR029058">
    <property type="entry name" value="AB_hydrolase_fold"/>
</dbReference>
<name>A0AAX4P3X3_9CHLO</name>
<dbReference type="EMBL" id="CP151503">
    <property type="protein sequence ID" value="WZN61075.1"/>
    <property type="molecule type" value="Genomic_DNA"/>
</dbReference>
<keyword evidence="3" id="KW-1185">Reference proteome</keyword>
<proteinExistence type="predicted"/>
<organism evidence="2 3">
    <name type="scientific">Chloropicon roscoffensis</name>
    <dbReference type="NCBI Taxonomy" id="1461544"/>
    <lineage>
        <taxon>Eukaryota</taxon>
        <taxon>Viridiplantae</taxon>
        <taxon>Chlorophyta</taxon>
        <taxon>Chloropicophyceae</taxon>
        <taxon>Chloropicales</taxon>
        <taxon>Chloropicaceae</taxon>
        <taxon>Chloropicon</taxon>
    </lineage>
</organism>
<protein>
    <submittedName>
        <fullName evidence="2">Dienelactone hydrolase</fullName>
    </submittedName>
</protein>